<dbReference type="EMBL" id="MU254260">
    <property type="protein sequence ID" value="KAG9241164.1"/>
    <property type="molecule type" value="Genomic_DNA"/>
</dbReference>
<comment type="caution">
    <text evidence="9">The sequence shown here is derived from an EMBL/GenBank/DDBJ whole genome shotgun (WGS) entry which is preliminary data.</text>
</comment>
<feature type="compositionally biased region" description="Polar residues" evidence="8">
    <location>
        <begin position="573"/>
        <end position="583"/>
    </location>
</feature>
<evidence type="ECO:0000313" key="10">
    <source>
        <dbReference type="Proteomes" id="UP000887226"/>
    </source>
</evidence>
<dbReference type="GO" id="GO:0003677">
    <property type="term" value="F:DNA binding"/>
    <property type="evidence" value="ECO:0007669"/>
    <property type="project" value="UniProtKB-KW"/>
</dbReference>
<dbReference type="GO" id="GO:0032968">
    <property type="term" value="P:positive regulation of transcription elongation by RNA polymerase II"/>
    <property type="evidence" value="ECO:0007669"/>
    <property type="project" value="InterPro"/>
</dbReference>
<dbReference type="PANTHER" id="PTHR13011:SF0">
    <property type="entry name" value="GENERAL TRANSCRIPTION FACTOR IIF SUBUNIT 1"/>
    <property type="match status" value="1"/>
</dbReference>
<keyword evidence="6" id="KW-0539">Nucleus</keyword>
<evidence type="ECO:0000256" key="3">
    <source>
        <dbReference type="ARBA" id="ARBA00023015"/>
    </source>
</evidence>
<feature type="region of interest" description="Disordered" evidence="8">
    <location>
        <begin position="391"/>
        <end position="649"/>
    </location>
</feature>
<sequence>MSASPSGFSNGQVPTPNGGPRPQMRNPLVKKPVDKTLVARKKKPVRAKVFSESLKIKPTDSQAIRKPSAPQHAAPVPGPPRSTFGFTGPQPTEYQDFPLYTTKRALMQGMRHHVARFSTTSKTPVDPTDQNEFTRPIALHRRDPRQPVAKDVKDPVMEDAVDSKEQERMEILKAEKEAQRAADLAQIAPSKGVSAIKKQAFRNEKTSQVYRQDTTAEEKKESDLRYEEALPWHMEDADYKHIWIGNYEAALSDTNVVLVADGSIFRMVPVEKWYKFSRKGQFKTYTAEEAQTIMDKGVKEPRWLMQSHETKQAIEKEAQNMYSNFVGKPLFTVKQESATAMASKNEYQDADDLDFNDEDLFQDDDDTAQFETNVDDLDEKESKERIKREQLGANFFDQANEADVDEEEEEEKKMKERLDKEGKKLKKSLAKREKMTIYEESDSDPYADTSTDSDSDDEKKAEADRKKAEDEKKKAAESKLASGASSKGTITPSGRSKHVDALKKTNNLKRSGSLGVSESSGNESSRKKKKTKHSSQPAKGTSTSGSRSMSPVPSSSAPASGQTPRKSSIVKLNVNSSKLSEIQSAPPHPSPTAAISDSEATGGEMSDGGPKRKKIKLRTGGSNSGTNSRAGSPAPGRAANASRAGSPVAVDSGAGALLPLQADEIIALLTPAGISIGELRSKFGNRIGDPPRPTTQKEFIRLVKENVDYGKDKLLRPKV</sequence>
<feature type="compositionally biased region" description="Polar residues" evidence="8">
    <location>
        <begin position="504"/>
        <end position="523"/>
    </location>
</feature>
<feature type="compositionally biased region" description="Basic and acidic residues" evidence="8">
    <location>
        <begin position="457"/>
        <end position="477"/>
    </location>
</feature>
<keyword evidence="10" id="KW-1185">Reference proteome</keyword>
<dbReference type="GO" id="GO:0005674">
    <property type="term" value="C:transcription factor TFIIF complex"/>
    <property type="evidence" value="ECO:0007669"/>
    <property type="project" value="TreeGrafter"/>
</dbReference>
<proteinExistence type="inferred from homology"/>
<evidence type="ECO:0000256" key="1">
    <source>
        <dbReference type="ARBA" id="ARBA00004123"/>
    </source>
</evidence>
<evidence type="ECO:0000256" key="2">
    <source>
        <dbReference type="ARBA" id="ARBA00005249"/>
    </source>
</evidence>
<name>A0A9P7YWM2_9HELO</name>
<dbReference type="OrthoDB" id="76676at2759"/>
<feature type="region of interest" description="Disordered" evidence="8">
    <location>
        <begin position="1"/>
        <end position="91"/>
    </location>
</feature>
<dbReference type="SUPFAM" id="SSF50916">
    <property type="entry name" value="Rap30/74 interaction domains"/>
    <property type="match status" value="1"/>
</dbReference>
<evidence type="ECO:0000256" key="4">
    <source>
        <dbReference type="ARBA" id="ARBA00023125"/>
    </source>
</evidence>
<dbReference type="GO" id="GO:0016251">
    <property type="term" value="F:RNA polymerase II general transcription initiation factor activity"/>
    <property type="evidence" value="ECO:0007669"/>
    <property type="project" value="TreeGrafter"/>
</dbReference>
<dbReference type="AlphaFoldDB" id="A0A9P7YWM2"/>
<feature type="compositionally biased region" description="Acidic residues" evidence="8">
    <location>
        <begin position="400"/>
        <end position="410"/>
    </location>
</feature>
<feature type="compositionally biased region" description="Polar residues" evidence="8">
    <location>
        <begin position="1"/>
        <end position="15"/>
    </location>
</feature>
<organism evidence="9 10">
    <name type="scientific">Calycina marina</name>
    <dbReference type="NCBI Taxonomy" id="1763456"/>
    <lineage>
        <taxon>Eukaryota</taxon>
        <taxon>Fungi</taxon>
        <taxon>Dikarya</taxon>
        <taxon>Ascomycota</taxon>
        <taxon>Pezizomycotina</taxon>
        <taxon>Leotiomycetes</taxon>
        <taxon>Helotiales</taxon>
        <taxon>Pezizellaceae</taxon>
        <taxon>Calycina</taxon>
    </lineage>
</organism>
<dbReference type="GO" id="GO:0001096">
    <property type="term" value="F:TFIIF-class transcription factor complex binding"/>
    <property type="evidence" value="ECO:0007669"/>
    <property type="project" value="TreeGrafter"/>
</dbReference>
<feature type="compositionally biased region" description="Basic and acidic residues" evidence="8">
    <location>
        <begin position="411"/>
        <end position="422"/>
    </location>
</feature>
<feature type="coiled-coil region" evidence="7">
    <location>
        <begin position="157"/>
        <end position="184"/>
    </location>
</feature>
<evidence type="ECO:0000256" key="8">
    <source>
        <dbReference type="SAM" id="MobiDB-lite"/>
    </source>
</evidence>
<evidence type="ECO:0000313" key="9">
    <source>
        <dbReference type="EMBL" id="KAG9241164.1"/>
    </source>
</evidence>
<dbReference type="GO" id="GO:0006367">
    <property type="term" value="P:transcription initiation at RNA polymerase II promoter"/>
    <property type="evidence" value="ECO:0007669"/>
    <property type="project" value="InterPro"/>
</dbReference>
<reference evidence="9" key="1">
    <citation type="journal article" date="2021" name="IMA Fungus">
        <title>Genomic characterization of three marine fungi, including Emericellopsis atlantica sp. nov. with signatures of a generalist lifestyle and marine biomass degradation.</title>
        <authorList>
            <person name="Hagestad O.C."/>
            <person name="Hou L."/>
            <person name="Andersen J.H."/>
            <person name="Hansen E.H."/>
            <person name="Altermark B."/>
            <person name="Li C."/>
            <person name="Kuhnert E."/>
            <person name="Cox R.J."/>
            <person name="Crous P.W."/>
            <person name="Spatafora J.W."/>
            <person name="Lail K."/>
            <person name="Amirebrahimi M."/>
            <person name="Lipzen A."/>
            <person name="Pangilinan J."/>
            <person name="Andreopoulos W."/>
            <person name="Hayes R.D."/>
            <person name="Ng V."/>
            <person name="Grigoriev I.V."/>
            <person name="Jackson S.A."/>
            <person name="Sutton T.D.S."/>
            <person name="Dobson A.D.W."/>
            <person name="Rama T."/>
        </authorList>
    </citation>
    <scope>NUCLEOTIDE SEQUENCE</scope>
    <source>
        <strain evidence="9">TRa3180A</strain>
    </source>
</reference>
<feature type="compositionally biased region" description="Low complexity" evidence="8">
    <location>
        <begin position="540"/>
        <end position="561"/>
    </location>
</feature>
<feature type="compositionally biased region" description="Low complexity" evidence="8">
    <location>
        <begin position="478"/>
        <end position="487"/>
    </location>
</feature>
<keyword evidence="7" id="KW-0175">Coiled coil</keyword>
<comment type="subcellular location">
    <subcellularLocation>
        <location evidence="1">Nucleus</location>
    </subcellularLocation>
</comment>
<dbReference type="PANTHER" id="PTHR13011">
    <property type="entry name" value="TFIIF-ALPHA"/>
    <property type="match status" value="1"/>
</dbReference>
<keyword evidence="4" id="KW-0238">DNA-binding</keyword>
<feature type="compositionally biased region" description="Acidic residues" evidence="8">
    <location>
        <begin position="439"/>
        <end position="456"/>
    </location>
</feature>
<evidence type="ECO:0000256" key="5">
    <source>
        <dbReference type="ARBA" id="ARBA00023163"/>
    </source>
</evidence>
<protein>
    <submittedName>
        <fullName evidence="9">Transcription initiation factor IIF subunit alpha</fullName>
    </submittedName>
</protein>
<evidence type="ECO:0000256" key="6">
    <source>
        <dbReference type="ARBA" id="ARBA00023242"/>
    </source>
</evidence>
<feature type="compositionally biased region" description="Polar residues" evidence="8">
    <location>
        <begin position="620"/>
        <end position="630"/>
    </location>
</feature>
<keyword evidence="5" id="KW-0804">Transcription</keyword>
<evidence type="ECO:0000256" key="7">
    <source>
        <dbReference type="SAM" id="Coils"/>
    </source>
</evidence>
<comment type="similarity">
    <text evidence="2">Belongs to the TFIIF alpha subunit family.</text>
</comment>
<dbReference type="InterPro" id="IPR008851">
    <property type="entry name" value="TFIIF-alpha"/>
</dbReference>
<dbReference type="Proteomes" id="UP000887226">
    <property type="component" value="Unassembled WGS sequence"/>
</dbReference>
<gene>
    <name evidence="9" type="ORF">BJ878DRAFT_570416</name>
</gene>
<keyword evidence="3" id="KW-0805">Transcription regulation</keyword>
<accession>A0A9P7YWM2</accession>
<dbReference type="InterPro" id="IPR011039">
    <property type="entry name" value="TFIIF_interaction"/>
</dbReference>